<evidence type="ECO:0000256" key="2">
    <source>
        <dbReference type="ARBA" id="ARBA00023180"/>
    </source>
</evidence>
<feature type="signal peptide" evidence="3">
    <location>
        <begin position="1"/>
        <end position="19"/>
    </location>
</feature>
<dbReference type="GO" id="GO:0008233">
    <property type="term" value="F:peptidase activity"/>
    <property type="evidence" value="ECO:0007669"/>
    <property type="project" value="UniProtKB-KW"/>
</dbReference>
<dbReference type="InterPro" id="IPR046450">
    <property type="entry name" value="PA_dom_sf"/>
</dbReference>
<proteinExistence type="predicted"/>
<keyword evidence="2" id="KW-0325">Glycoprotein</keyword>
<keyword evidence="5" id="KW-0378">Hydrolase</keyword>
<dbReference type="GO" id="GO:0006508">
    <property type="term" value="P:proteolysis"/>
    <property type="evidence" value="ECO:0007669"/>
    <property type="project" value="UniProtKB-KW"/>
</dbReference>
<accession>A0A4E0R0J0</accession>
<evidence type="ECO:0000313" key="6">
    <source>
        <dbReference type="Proteomes" id="UP000230066"/>
    </source>
</evidence>
<dbReference type="Proteomes" id="UP000230066">
    <property type="component" value="Unassembled WGS sequence"/>
</dbReference>
<dbReference type="Gene3D" id="3.50.30.30">
    <property type="match status" value="1"/>
</dbReference>
<sequence length="189" mass="20760">MFASLVWAFVILLLKDVVSIGFEYVYMRVVDPPGLPNLMKLSLAQIGPRFNLTSPTYLSHFNPENACSQANDLPFEGTVNIQLLAQTIALIARGGCSFVTKVINAHIAGSAAAVIYDLNPRATQTFSMIQDETNRRVLIPCAFMNGKDGHALTVALSSLNTTRALVDFPLQSPVIPTPKEVNFRLWPLR</sequence>
<feature type="domain" description="PA" evidence="4">
    <location>
        <begin position="63"/>
        <end position="152"/>
    </location>
</feature>
<dbReference type="Pfam" id="PF02225">
    <property type="entry name" value="PA"/>
    <property type="match status" value="1"/>
</dbReference>
<organism evidence="5 6">
    <name type="scientific">Fasciola hepatica</name>
    <name type="common">Liver fluke</name>
    <dbReference type="NCBI Taxonomy" id="6192"/>
    <lineage>
        <taxon>Eukaryota</taxon>
        <taxon>Metazoa</taxon>
        <taxon>Spiralia</taxon>
        <taxon>Lophotrochozoa</taxon>
        <taxon>Platyhelminthes</taxon>
        <taxon>Trematoda</taxon>
        <taxon>Digenea</taxon>
        <taxon>Plagiorchiida</taxon>
        <taxon>Echinostomata</taxon>
        <taxon>Echinostomatoidea</taxon>
        <taxon>Fasciolidae</taxon>
        <taxon>Fasciola</taxon>
    </lineage>
</organism>
<dbReference type="EMBL" id="JXXN02006550">
    <property type="protein sequence ID" value="THD19386.1"/>
    <property type="molecule type" value="Genomic_DNA"/>
</dbReference>
<comment type="caution">
    <text evidence="5">The sequence shown here is derived from an EMBL/GenBank/DDBJ whole genome shotgun (WGS) entry which is preliminary data.</text>
</comment>
<reference evidence="5" key="1">
    <citation type="submission" date="2019-03" db="EMBL/GenBank/DDBJ databases">
        <title>Improved annotation for the trematode Fasciola hepatica.</title>
        <authorList>
            <person name="Choi Y.-J."/>
            <person name="Martin J."/>
            <person name="Mitreva M."/>
        </authorList>
    </citation>
    <scope>NUCLEOTIDE SEQUENCE [LARGE SCALE GENOMIC DNA]</scope>
</reference>
<dbReference type="SUPFAM" id="SSF52025">
    <property type="entry name" value="PA domain"/>
    <property type="match status" value="1"/>
</dbReference>
<evidence type="ECO:0000313" key="5">
    <source>
        <dbReference type="EMBL" id="THD19386.1"/>
    </source>
</evidence>
<keyword evidence="6" id="KW-1185">Reference proteome</keyword>
<dbReference type="InterPro" id="IPR003137">
    <property type="entry name" value="PA_domain"/>
</dbReference>
<dbReference type="PANTHER" id="PTHR22702">
    <property type="entry name" value="PROTEASE-ASSOCIATED DOMAIN-CONTAINING PROTEIN"/>
    <property type="match status" value="1"/>
</dbReference>
<feature type="chain" id="PRO_5020031635" evidence="3">
    <location>
        <begin position="20"/>
        <end position="189"/>
    </location>
</feature>
<dbReference type="AlphaFoldDB" id="A0A4E0R0J0"/>
<evidence type="ECO:0000256" key="3">
    <source>
        <dbReference type="SAM" id="SignalP"/>
    </source>
</evidence>
<keyword evidence="5" id="KW-0645">Protease</keyword>
<dbReference type="PANTHER" id="PTHR22702:SF1">
    <property type="entry name" value="PROTEASE-ASSOCIATED DOMAIN-CONTAINING PROTEIN 1"/>
    <property type="match status" value="1"/>
</dbReference>
<protein>
    <submittedName>
        <fullName evidence="5">Protease-associated domain-containing protein 1</fullName>
    </submittedName>
</protein>
<evidence type="ECO:0000256" key="1">
    <source>
        <dbReference type="ARBA" id="ARBA00022729"/>
    </source>
</evidence>
<evidence type="ECO:0000259" key="4">
    <source>
        <dbReference type="Pfam" id="PF02225"/>
    </source>
</evidence>
<name>A0A4E0R0J0_FASHE</name>
<keyword evidence="1 3" id="KW-0732">Signal</keyword>
<gene>
    <name evidence="5" type="ORF">D915_009883</name>
</gene>